<dbReference type="PANTHER" id="PTHR37524:SF2">
    <property type="entry name" value="RIBOSOMAL RNA METHYLTRANSFERASE FTSJ DOMAIN-CONTAINING PROTEIN"/>
    <property type="match status" value="1"/>
</dbReference>
<organism evidence="2 3">
    <name type="scientific">Falsiroseomonas bella</name>
    <dbReference type="NCBI Taxonomy" id="2184016"/>
    <lineage>
        <taxon>Bacteria</taxon>
        <taxon>Pseudomonadati</taxon>
        <taxon>Pseudomonadota</taxon>
        <taxon>Alphaproteobacteria</taxon>
        <taxon>Acetobacterales</taxon>
        <taxon>Roseomonadaceae</taxon>
        <taxon>Falsiroseomonas</taxon>
    </lineage>
</organism>
<dbReference type="SUPFAM" id="SSF53335">
    <property type="entry name" value="S-adenosyl-L-methionine-dependent methyltransferases"/>
    <property type="match status" value="1"/>
</dbReference>
<comment type="caution">
    <text evidence="2">The sequence shown here is derived from an EMBL/GenBank/DDBJ whole genome shotgun (WGS) entry which is preliminary data.</text>
</comment>
<dbReference type="InterPro" id="IPR002877">
    <property type="entry name" value="RNA_MeTrfase_FtsJ_dom"/>
</dbReference>
<accession>A0A317FLN4</accession>
<keyword evidence="3" id="KW-1185">Reference proteome</keyword>
<evidence type="ECO:0000313" key="2">
    <source>
        <dbReference type="EMBL" id="PWS38496.1"/>
    </source>
</evidence>
<dbReference type="GO" id="GO:0032259">
    <property type="term" value="P:methylation"/>
    <property type="evidence" value="ECO:0007669"/>
    <property type="project" value="InterPro"/>
</dbReference>
<dbReference type="RefSeq" id="WP_109869117.1">
    <property type="nucleotide sequence ID" value="NZ_QGNA01000001.1"/>
</dbReference>
<dbReference type="EMBL" id="QGNA01000001">
    <property type="protein sequence ID" value="PWS38496.1"/>
    <property type="molecule type" value="Genomic_DNA"/>
</dbReference>
<dbReference type="GO" id="GO:0008168">
    <property type="term" value="F:methyltransferase activity"/>
    <property type="evidence" value="ECO:0007669"/>
    <property type="project" value="InterPro"/>
</dbReference>
<dbReference type="Proteomes" id="UP000245765">
    <property type="component" value="Unassembled WGS sequence"/>
</dbReference>
<reference evidence="3" key="1">
    <citation type="submission" date="2018-05" db="EMBL/GenBank/DDBJ databases">
        <authorList>
            <person name="Du Z."/>
            <person name="Wang X."/>
        </authorList>
    </citation>
    <scope>NUCLEOTIDE SEQUENCE [LARGE SCALE GENOMIC DNA]</scope>
    <source>
        <strain evidence="3">CQN31</strain>
    </source>
</reference>
<dbReference type="OrthoDB" id="154490at2"/>
<dbReference type="AlphaFoldDB" id="A0A317FLN4"/>
<evidence type="ECO:0000313" key="3">
    <source>
        <dbReference type="Proteomes" id="UP000245765"/>
    </source>
</evidence>
<dbReference type="InterPro" id="IPR029063">
    <property type="entry name" value="SAM-dependent_MTases_sf"/>
</dbReference>
<feature type="domain" description="Ribosomal RNA methyltransferase FtsJ" evidence="1">
    <location>
        <begin position="150"/>
        <end position="237"/>
    </location>
</feature>
<sequence>MIASAWLAAEGFAPELEEELRRSGRRIAAWHGLLALSPDPPGHAAWALDVWNDPREIAVRSVKDASDALRAIQRNWSSYLAAHHRRAALITERLPPVKARPLAFPEPAPASHLGAWTLLAPDRLLCSPTKSSPFVNGAVAFVEDREGPPSRAYLKLWEALTRLGRHPAPGERCLDLGASPGGWSWALAKLGARVEAVDKAPLDPRVAAMPGVTLRQESAFGLDPVKEPPVDWLFSDVICYPARLLALVRRWIAAGTARNILCTVKFQGATDHDVAAEFAAIPGGVLFHGAHNKHELMFARLAER</sequence>
<evidence type="ECO:0000259" key="1">
    <source>
        <dbReference type="Pfam" id="PF01728"/>
    </source>
</evidence>
<gene>
    <name evidence="2" type="ORF">DFH01_04235</name>
</gene>
<protein>
    <recommendedName>
        <fullName evidence="1">Ribosomal RNA methyltransferase FtsJ domain-containing protein</fullName>
    </recommendedName>
</protein>
<dbReference type="PANTHER" id="PTHR37524">
    <property type="entry name" value="RIBOSOMAL RNA LARGE SUBUNIT METHYLTRANSFERASE M"/>
    <property type="match status" value="1"/>
</dbReference>
<proteinExistence type="predicted"/>
<dbReference type="Pfam" id="PF01728">
    <property type="entry name" value="FtsJ"/>
    <property type="match status" value="1"/>
</dbReference>
<name>A0A317FLN4_9PROT</name>
<dbReference type="Gene3D" id="3.40.50.150">
    <property type="entry name" value="Vaccinia Virus protein VP39"/>
    <property type="match status" value="1"/>
</dbReference>